<evidence type="ECO:0000256" key="4">
    <source>
        <dbReference type="ARBA" id="ARBA00025707"/>
    </source>
</evidence>
<dbReference type="SUPFAM" id="SSF53335">
    <property type="entry name" value="S-adenosyl-L-methionine-dependent methyltransferases"/>
    <property type="match status" value="1"/>
</dbReference>
<accession>A0ABW5BGZ6</accession>
<keyword evidence="3 5" id="KW-0808">Transferase</keyword>
<dbReference type="EC" id="2.1.1.-" evidence="5"/>
<organism evidence="5 6">
    <name type="scientific">Kiloniella antarctica</name>
    <dbReference type="NCBI Taxonomy" id="1550907"/>
    <lineage>
        <taxon>Bacteria</taxon>
        <taxon>Pseudomonadati</taxon>
        <taxon>Pseudomonadota</taxon>
        <taxon>Alphaproteobacteria</taxon>
        <taxon>Rhodospirillales</taxon>
        <taxon>Kiloniellaceae</taxon>
        <taxon>Kiloniella</taxon>
    </lineage>
</organism>
<dbReference type="Proteomes" id="UP001597294">
    <property type="component" value="Unassembled WGS sequence"/>
</dbReference>
<reference evidence="6" key="1">
    <citation type="journal article" date="2019" name="Int. J. Syst. Evol. Microbiol.">
        <title>The Global Catalogue of Microorganisms (GCM) 10K type strain sequencing project: providing services to taxonomists for standard genome sequencing and annotation.</title>
        <authorList>
            <consortium name="The Broad Institute Genomics Platform"/>
            <consortium name="The Broad Institute Genome Sequencing Center for Infectious Disease"/>
            <person name="Wu L."/>
            <person name="Ma J."/>
        </authorList>
    </citation>
    <scope>NUCLEOTIDE SEQUENCE [LARGE SCALE GENOMIC DNA]</scope>
    <source>
        <strain evidence="6">CGMCC 4.7192</strain>
    </source>
</reference>
<dbReference type="GO" id="GO:0008168">
    <property type="term" value="F:methyltransferase activity"/>
    <property type="evidence" value="ECO:0007669"/>
    <property type="project" value="UniProtKB-KW"/>
</dbReference>
<name>A0ABW5BGZ6_9PROT</name>
<comment type="pathway">
    <text evidence="1">Lipid metabolism.</text>
</comment>
<dbReference type="RefSeq" id="WP_380247510.1">
    <property type="nucleotide sequence ID" value="NZ_JBHUII010000001.1"/>
</dbReference>
<evidence type="ECO:0000256" key="2">
    <source>
        <dbReference type="ARBA" id="ARBA00022603"/>
    </source>
</evidence>
<gene>
    <name evidence="5" type="ORF">ACFSKO_01125</name>
</gene>
<evidence type="ECO:0000313" key="5">
    <source>
        <dbReference type="EMBL" id="MFD2204190.1"/>
    </source>
</evidence>
<dbReference type="CDD" id="cd02440">
    <property type="entry name" value="AdoMet_MTases"/>
    <property type="match status" value="1"/>
</dbReference>
<dbReference type="InterPro" id="IPR029063">
    <property type="entry name" value="SAM-dependent_MTases_sf"/>
</dbReference>
<proteinExistence type="predicted"/>
<evidence type="ECO:0000313" key="6">
    <source>
        <dbReference type="Proteomes" id="UP001597294"/>
    </source>
</evidence>
<dbReference type="PANTHER" id="PTHR44307">
    <property type="entry name" value="PHOSPHOETHANOLAMINE METHYLTRANSFERASE"/>
    <property type="match status" value="1"/>
</dbReference>
<dbReference type="Gene3D" id="3.40.50.150">
    <property type="entry name" value="Vaccinia Virus protein VP39"/>
    <property type="match status" value="1"/>
</dbReference>
<keyword evidence="2 5" id="KW-0489">Methyltransferase</keyword>
<protein>
    <submittedName>
        <fullName evidence="5">Class I SAM-dependent methyltransferase</fullName>
        <ecNumber evidence="5">2.1.1.-</ecNumber>
    </submittedName>
</protein>
<evidence type="ECO:0000256" key="1">
    <source>
        <dbReference type="ARBA" id="ARBA00005189"/>
    </source>
</evidence>
<evidence type="ECO:0000256" key="3">
    <source>
        <dbReference type="ARBA" id="ARBA00022679"/>
    </source>
</evidence>
<dbReference type="Pfam" id="PF13489">
    <property type="entry name" value="Methyltransf_23"/>
    <property type="match status" value="1"/>
</dbReference>
<comment type="caution">
    <text evidence="5">The sequence shown here is derived from an EMBL/GenBank/DDBJ whole genome shotgun (WGS) entry which is preliminary data.</text>
</comment>
<dbReference type="EMBL" id="JBHUII010000001">
    <property type="protein sequence ID" value="MFD2204190.1"/>
    <property type="molecule type" value="Genomic_DNA"/>
</dbReference>
<comment type="pathway">
    <text evidence="4">Phospholipid metabolism.</text>
</comment>
<sequence length="312" mass="35493">MAKSASTQVMNRQISLLDRLKAWWFGYELRIVPKAPPMPVVKEHDVRADTHKWEDLRIQLLQDVWGAGNSTPGDAEYIEELIKPFGLDPSKTVLDIGSGLGGVGRAMSEKFGVWVTCMEREHGMVEAGMEISTMAGMAKKAPVLTFDPEKFEFKPKSYDCIFSKESLYTILNKEQFFKDTCRALKDGGQFLFTDFVAAEDPDEKVLAAFKEGEDGPVQIWSKLEYEKGFTTGNVQSRIFEDMTDRYLAMVKSGWSDYLSAIKERGSDKDMEEVLVAELELWARRTHAMESGAVRLYRFLAIRQSQTQMMSDW</sequence>
<keyword evidence="6" id="KW-1185">Reference proteome</keyword>
<dbReference type="PANTHER" id="PTHR44307:SF2">
    <property type="entry name" value="PHOSPHOETHANOLAMINE METHYLTRANSFERASE ISOFORM X1"/>
    <property type="match status" value="1"/>
</dbReference>
<dbReference type="GO" id="GO:0032259">
    <property type="term" value="P:methylation"/>
    <property type="evidence" value="ECO:0007669"/>
    <property type="project" value="UniProtKB-KW"/>
</dbReference>